<dbReference type="PROSITE" id="PS50262">
    <property type="entry name" value="G_PROTEIN_RECEP_F1_2"/>
    <property type="match status" value="1"/>
</dbReference>
<dbReference type="Pfam" id="PF00001">
    <property type="entry name" value="7tm_1"/>
    <property type="match status" value="1"/>
</dbReference>
<feature type="transmembrane region" description="Helical" evidence="10">
    <location>
        <begin position="270"/>
        <end position="293"/>
    </location>
</feature>
<dbReference type="GO" id="GO:0004930">
    <property type="term" value="F:G protein-coupled receptor activity"/>
    <property type="evidence" value="ECO:0007669"/>
    <property type="project" value="UniProtKB-KW"/>
</dbReference>
<dbReference type="InterPro" id="IPR000276">
    <property type="entry name" value="GPCR_Rhodpsn"/>
</dbReference>
<keyword evidence="6 10" id="KW-0472">Membrane</keyword>
<evidence type="ECO:0000256" key="7">
    <source>
        <dbReference type="ARBA" id="ARBA00023170"/>
    </source>
</evidence>
<keyword evidence="8 9" id="KW-0807">Transducer</keyword>
<dbReference type="GO" id="GO:0005886">
    <property type="term" value="C:plasma membrane"/>
    <property type="evidence" value="ECO:0007669"/>
    <property type="project" value="UniProtKB-SubCell"/>
</dbReference>
<evidence type="ECO:0000256" key="1">
    <source>
        <dbReference type="ARBA" id="ARBA00004651"/>
    </source>
</evidence>
<comment type="subcellular location">
    <subcellularLocation>
        <location evidence="1">Cell membrane</location>
        <topology evidence="1">Multi-pass membrane protein</topology>
    </subcellularLocation>
</comment>
<comment type="similarity">
    <text evidence="9">Belongs to the G-protein coupled receptor 1 family.</text>
</comment>
<keyword evidence="5 9" id="KW-0297">G-protein coupled receptor</keyword>
<dbReference type="Gene3D" id="1.20.1070.10">
    <property type="entry name" value="Rhodopsin 7-helix transmembrane proteins"/>
    <property type="match status" value="1"/>
</dbReference>
<keyword evidence="2" id="KW-1003">Cell membrane</keyword>
<sequence length="355" mass="41137">PNHSHTPLCRRSTLCTSVLAVLRSRKNVFVCRLRCPAELSCGRTSDIGRHLLLLRSYMMAMCVADNLVLIQIVILEMILQYYTTEPFWCTSPWCMIRDVLNYGAYNSSVWLVVCFTIERFVAIKTQQLKTKMCTRKCSLYTIASVFICSHLFSIQYFWSNESVRLNETNTFVCVYNSKLPHFYVETMVWVQTTLIYMIPYIIIFTLNGFILNRKSFSSLAGIKKQKLKSVVLLVTVSMTFAFFCTTRFVTQILIKTMHYEINRKDYNKSMNIAADIGTMLDLTSTAINMYLYACTQYRFRKELLVVAKSVVRPCKMKKRKEKNAIFSICSRKSPAFRWCLNMAVRILAVFSASTV</sequence>
<dbReference type="Proteomes" id="UP000694569">
    <property type="component" value="Unplaced"/>
</dbReference>
<dbReference type="GeneTree" id="ENSGT00940000170563"/>
<dbReference type="InterPro" id="IPR052477">
    <property type="entry name" value="Orphan_GPCR1"/>
</dbReference>
<dbReference type="SUPFAM" id="SSF81321">
    <property type="entry name" value="Family A G protein-coupled receptor-like"/>
    <property type="match status" value="1"/>
</dbReference>
<dbReference type="PROSITE" id="PS00237">
    <property type="entry name" value="G_PROTEIN_RECEP_F1_1"/>
    <property type="match status" value="1"/>
</dbReference>
<evidence type="ECO:0000256" key="2">
    <source>
        <dbReference type="ARBA" id="ARBA00022475"/>
    </source>
</evidence>
<protein>
    <recommendedName>
        <fullName evidence="11">G-protein coupled receptors family 1 profile domain-containing protein</fullName>
    </recommendedName>
</protein>
<feature type="transmembrane region" description="Helical" evidence="10">
    <location>
        <begin position="99"/>
        <end position="117"/>
    </location>
</feature>
<evidence type="ECO:0000256" key="6">
    <source>
        <dbReference type="ARBA" id="ARBA00023136"/>
    </source>
</evidence>
<keyword evidence="3 9" id="KW-0812">Transmembrane</keyword>
<name>A0A8C5P6X6_9ANUR</name>
<evidence type="ECO:0000313" key="12">
    <source>
        <dbReference type="Ensembl" id="ENSLLEP00000002431.1"/>
    </source>
</evidence>
<evidence type="ECO:0000256" key="10">
    <source>
        <dbReference type="SAM" id="Phobius"/>
    </source>
</evidence>
<evidence type="ECO:0000256" key="4">
    <source>
        <dbReference type="ARBA" id="ARBA00022989"/>
    </source>
</evidence>
<reference evidence="12" key="1">
    <citation type="submission" date="2025-08" db="UniProtKB">
        <authorList>
            <consortium name="Ensembl"/>
        </authorList>
    </citation>
    <scope>IDENTIFICATION</scope>
</reference>
<feature type="domain" description="G-protein coupled receptors family 1 profile" evidence="11">
    <location>
        <begin position="57"/>
        <end position="292"/>
    </location>
</feature>
<proteinExistence type="inferred from homology"/>
<evidence type="ECO:0000256" key="5">
    <source>
        <dbReference type="ARBA" id="ARBA00023040"/>
    </source>
</evidence>
<dbReference type="PANTHER" id="PTHR46272:SF5">
    <property type="entry name" value="G-PROTEIN COUPLED RECEPTORS FAMILY 1 PROFILE DOMAIN-CONTAINING PROTEIN"/>
    <property type="match status" value="1"/>
</dbReference>
<evidence type="ECO:0000256" key="9">
    <source>
        <dbReference type="RuleBase" id="RU000688"/>
    </source>
</evidence>
<dbReference type="AlphaFoldDB" id="A0A8C5P6X6"/>
<evidence type="ECO:0000259" key="11">
    <source>
        <dbReference type="PROSITE" id="PS50262"/>
    </source>
</evidence>
<reference evidence="12" key="2">
    <citation type="submission" date="2025-09" db="UniProtKB">
        <authorList>
            <consortium name="Ensembl"/>
        </authorList>
    </citation>
    <scope>IDENTIFICATION</scope>
</reference>
<dbReference type="PANTHER" id="PTHR46272">
    <property type="entry name" value="G_PROTEIN_RECEP_F1_2 DOMAIN-CONTAINING PROTEIN"/>
    <property type="match status" value="1"/>
</dbReference>
<evidence type="ECO:0000313" key="13">
    <source>
        <dbReference type="Proteomes" id="UP000694569"/>
    </source>
</evidence>
<feature type="transmembrane region" description="Helical" evidence="10">
    <location>
        <begin position="188"/>
        <end position="210"/>
    </location>
</feature>
<feature type="transmembrane region" description="Helical" evidence="10">
    <location>
        <begin position="230"/>
        <end position="250"/>
    </location>
</feature>
<evidence type="ECO:0000256" key="3">
    <source>
        <dbReference type="ARBA" id="ARBA00022692"/>
    </source>
</evidence>
<organism evidence="12 13">
    <name type="scientific">Leptobrachium leishanense</name>
    <name type="common">Leishan spiny toad</name>
    <dbReference type="NCBI Taxonomy" id="445787"/>
    <lineage>
        <taxon>Eukaryota</taxon>
        <taxon>Metazoa</taxon>
        <taxon>Chordata</taxon>
        <taxon>Craniata</taxon>
        <taxon>Vertebrata</taxon>
        <taxon>Euteleostomi</taxon>
        <taxon>Amphibia</taxon>
        <taxon>Batrachia</taxon>
        <taxon>Anura</taxon>
        <taxon>Pelobatoidea</taxon>
        <taxon>Megophryidae</taxon>
        <taxon>Leptobrachium</taxon>
    </lineage>
</organism>
<feature type="transmembrane region" description="Helical" evidence="10">
    <location>
        <begin position="137"/>
        <end position="158"/>
    </location>
</feature>
<evidence type="ECO:0000256" key="8">
    <source>
        <dbReference type="ARBA" id="ARBA00023224"/>
    </source>
</evidence>
<accession>A0A8C5P6X6</accession>
<dbReference type="PRINTS" id="PR00237">
    <property type="entry name" value="GPCRRHODOPSN"/>
</dbReference>
<dbReference type="Ensembl" id="ENSLLET00000002535.1">
    <property type="protein sequence ID" value="ENSLLEP00000002431.1"/>
    <property type="gene ID" value="ENSLLEG00000001576.1"/>
</dbReference>
<dbReference type="OrthoDB" id="10040416at2759"/>
<keyword evidence="4 10" id="KW-1133">Transmembrane helix</keyword>
<feature type="transmembrane region" description="Helical" evidence="10">
    <location>
        <begin position="57"/>
        <end position="79"/>
    </location>
</feature>
<dbReference type="InterPro" id="IPR017452">
    <property type="entry name" value="GPCR_Rhodpsn_7TM"/>
</dbReference>
<keyword evidence="7 9" id="KW-0675">Receptor</keyword>
<keyword evidence="13" id="KW-1185">Reference proteome</keyword>